<evidence type="ECO:0000256" key="1">
    <source>
        <dbReference type="SAM" id="SignalP"/>
    </source>
</evidence>
<keyword evidence="4" id="KW-1185">Reference proteome</keyword>
<dbReference type="Pfam" id="PF13473">
    <property type="entry name" value="Cupredoxin_1"/>
    <property type="match status" value="1"/>
</dbReference>
<dbReference type="EMBL" id="JABBPN010000007">
    <property type="protein sequence ID" value="NMO96065.1"/>
    <property type="molecule type" value="Genomic_DNA"/>
</dbReference>
<sequence>MKKSLALVVSLMLLFVLAACGEDNNSASPESGTGVTETGVAPEAELVISATDFKFDQQEYTLKKGVPVEIQFKNEQGNHGVMIPALGVQLDRNKNSVVVTPDKAGEFEMSCSIMCGPGHSKMTSKLIVEE</sequence>
<dbReference type="InterPro" id="IPR028096">
    <property type="entry name" value="EfeO_Cupredoxin"/>
</dbReference>
<dbReference type="AlphaFoldDB" id="A0A848M5N4"/>
<comment type="caution">
    <text evidence="3">The sequence shown here is derived from an EMBL/GenBank/DDBJ whole genome shotgun (WGS) entry which is preliminary data.</text>
</comment>
<dbReference type="InterPro" id="IPR008972">
    <property type="entry name" value="Cupredoxin"/>
</dbReference>
<name>A0A848M5N4_PAELE</name>
<accession>A0A848M5N4</accession>
<feature type="chain" id="PRO_5039548249" evidence="1">
    <location>
        <begin position="19"/>
        <end position="130"/>
    </location>
</feature>
<keyword evidence="1" id="KW-0732">Signal</keyword>
<dbReference type="Gene3D" id="2.60.40.420">
    <property type="entry name" value="Cupredoxins - blue copper proteins"/>
    <property type="match status" value="1"/>
</dbReference>
<feature type="domain" description="EfeO-type cupredoxin-like" evidence="2">
    <location>
        <begin position="15"/>
        <end position="114"/>
    </location>
</feature>
<proteinExistence type="predicted"/>
<reference evidence="3 4" key="1">
    <citation type="submission" date="2020-04" db="EMBL/GenBank/DDBJ databases">
        <title>Paenibacillus algicola sp. nov., a novel marine bacterium producing alginate lyase.</title>
        <authorList>
            <person name="Huang H."/>
        </authorList>
    </citation>
    <scope>NUCLEOTIDE SEQUENCE [LARGE SCALE GENOMIC DNA]</scope>
    <source>
        <strain evidence="3 4">L7-75</strain>
    </source>
</reference>
<dbReference type="RefSeq" id="WP_169504850.1">
    <property type="nucleotide sequence ID" value="NZ_JABBPN010000007.1"/>
</dbReference>
<evidence type="ECO:0000313" key="4">
    <source>
        <dbReference type="Proteomes" id="UP000565468"/>
    </source>
</evidence>
<dbReference type="Proteomes" id="UP000565468">
    <property type="component" value="Unassembled WGS sequence"/>
</dbReference>
<evidence type="ECO:0000313" key="3">
    <source>
        <dbReference type="EMBL" id="NMO96065.1"/>
    </source>
</evidence>
<gene>
    <name evidence="3" type="ORF">HII30_09815</name>
</gene>
<protein>
    <submittedName>
        <fullName evidence="3">Cytochrome C oxidase subunit II</fullName>
    </submittedName>
</protein>
<evidence type="ECO:0000259" key="2">
    <source>
        <dbReference type="Pfam" id="PF13473"/>
    </source>
</evidence>
<dbReference type="SUPFAM" id="SSF49503">
    <property type="entry name" value="Cupredoxins"/>
    <property type="match status" value="1"/>
</dbReference>
<dbReference type="PROSITE" id="PS51257">
    <property type="entry name" value="PROKAR_LIPOPROTEIN"/>
    <property type="match status" value="1"/>
</dbReference>
<feature type="signal peptide" evidence="1">
    <location>
        <begin position="1"/>
        <end position="18"/>
    </location>
</feature>
<organism evidence="3 4">
    <name type="scientific">Paenibacillus lemnae</name>
    <dbReference type="NCBI Taxonomy" id="1330551"/>
    <lineage>
        <taxon>Bacteria</taxon>
        <taxon>Bacillati</taxon>
        <taxon>Bacillota</taxon>
        <taxon>Bacilli</taxon>
        <taxon>Bacillales</taxon>
        <taxon>Paenibacillaceae</taxon>
        <taxon>Paenibacillus</taxon>
    </lineage>
</organism>